<proteinExistence type="predicted"/>
<dbReference type="SUPFAM" id="SSF51735">
    <property type="entry name" value="NAD(P)-binding Rossmann-fold domains"/>
    <property type="match status" value="1"/>
</dbReference>
<reference evidence="2 3" key="1">
    <citation type="submission" date="2012-09" db="EMBL/GenBank/DDBJ databases">
        <title>Genome Sequence of alkane-degrading Bacterium Alcanivorax jadensis T9.</title>
        <authorList>
            <person name="Lai Q."/>
            <person name="Shao Z."/>
        </authorList>
    </citation>
    <scope>NUCLEOTIDE SEQUENCE [LARGE SCALE GENOMIC DNA]</scope>
    <source>
        <strain evidence="2 3">T9</strain>
    </source>
</reference>
<accession>A0ABR4WGD5</accession>
<dbReference type="Proteomes" id="UP000029443">
    <property type="component" value="Unassembled WGS sequence"/>
</dbReference>
<evidence type="ECO:0000259" key="1">
    <source>
        <dbReference type="Pfam" id="PF03435"/>
    </source>
</evidence>
<feature type="domain" description="Saccharopine dehydrogenase NADP binding" evidence="1">
    <location>
        <begin position="8"/>
        <end position="138"/>
    </location>
</feature>
<evidence type="ECO:0000313" key="3">
    <source>
        <dbReference type="Proteomes" id="UP000029443"/>
    </source>
</evidence>
<dbReference type="PANTHER" id="PTHR12286:SF5">
    <property type="entry name" value="SACCHAROPINE DEHYDROGENASE-LIKE OXIDOREDUCTASE"/>
    <property type="match status" value="1"/>
</dbReference>
<dbReference type="Gene3D" id="3.40.50.720">
    <property type="entry name" value="NAD(P)-binding Rossmann-like Domain"/>
    <property type="match status" value="1"/>
</dbReference>
<dbReference type="RefSeq" id="WP_035246237.1">
    <property type="nucleotide sequence ID" value="NZ_ARXU01000003.1"/>
</dbReference>
<organism evidence="2 3">
    <name type="scientific">Alcanivorax jadensis T9</name>
    <dbReference type="NCBI Taxonomy" id="1177181"/>
    <lineage>
        <taxon>Bacteria</taxon>
        <taxon>Pseudomonadati</taxon>
        <taxon>Pseudomonadota</taxon>
        <taxon>Gammaproteobacteria</taxon>
        <taxon>Oceanospirillales</taxon>
        <taxon>Alcanivoracaceae</taxon>
        <taxon>Alcanivorax</taxon>
    </lineage>
</organism>
<dbReference type="Pfam" id="PF03435">
    <property type="entry name" value="Sacchrp_dh_NADP"/>
    <property type="match status" value="1"/>
</dbReference>
<dbReference type="EMBL" id="ARXU01000003">
    <property type="protein sequence ID" value="KGD62147.1"/>
    <property type="molecule type" value="Genomic_DNA"/>
</dbReference>
<comment type="caution">
    <text evidence="2">The sequence shown here is derived from an EMBL/GenBank/DDBJ whole genome shotgun (WGS) entry which is preliminary data.</text>
</comment>
<sequence>MSDAQFDVVVFGATSFVGQILCQYLTDTYGVDGDLKWAAAGRSKDKLEQVKAQLGQAGSALPLLTADANDDASLDSLCAQTRVVVSTVGPYALYGEPMIRACVTSGTDYCDLTGEVQWIAAMLEEYEDQAKQSGARIVHCCGFDSIPSDMGTYFLQQQAQARFKAPATRVKMRVKVAKGGVSGGTVASMMNIAEEAAGDPALRKKLANPYLLCPPNHGFNARQDSISMPRNDEDFGAWAAPFVMDAINSRIVHRSNALNGKAYGDNFTYNEAMLAGPGMGGRMKALGIGTGTGLFFAAAAIKPTRWLLNKFVVPQPGEGPSPEAQKAGFYDIRFFGVTDNNDSIRVKVTGDADPGYGSTAKLLGQAAACLAQDLPADAPGGFWTTASLLGDSLLKRLQEKAGMTFNVID</sequence>
<keyword evidence="3" id="KW-1185">Reference proteome</keyword>
<name>A0ABR4WGD5_9GAMM</name>
<dbReference type="InterPro" id="IPR036291">
    <property type="entry name" value="NAD(P)-bd_dom_sf"/>
</dbReference>
<gene>
    <name evidence="2" type="ORF">T9A_01356</name>
</gene>
<protein>
    <recommendedName>
        <fullName evidence="1">Saccharopine dehydrogenase NADP binding domain-containing protein</fullName>
    </recommendedName>
</protein>
<evidence type="ECO:0000313" key="2">
    <source>
        <dbReference type="EMBL" id="KGD62147.1"/>
    </source>
</evidence>
<dbReference type="PANTHER" id="PTHR12286">
    <property type="entry name" value="SACCHAROPINE DEHYDROGENASE-LIKE OXIDOREDUCTASE"/>
    <property type="match status" value="1"/>
</dbReference>
<dbReference type="InterPro" id="IPR005097">
    <property type="entry name" value="Sacchrp_dh_NADP-bd"/>
</dbReference>
<dbReference type="InterPro" id="IPR051276">
    <property type="entry name" value="Saccharopine_DH-like_oxidrdct"/>
</dbReference>